<dbReference type="Proteomes" id="UP001469553">
    <property type="component" value="Unassembled WGS sequence"/>
</dbReference>
<proteinExistence type="predicted"/>
<name>A0ABV0XHW9_9TELE</name>
<keyword evidence="2" id="KW-1185">Reference proteome</keyword>
<organism evidence="1 2">
    <name type="scientific">Ameca splendens</name>
    <dbReference type="NCBI Taxonomy" id="208324"/>
    <lineage>
        <taxon>Eukaryota</taxon>
        <taxon>Metazoa</taxon>
        <taxon>Chordata</taxon>
        <taxon>Craniata</taxon>
        <taxon>Vertebrata</taxon>
        <taxon>Euteleostomi</taxon>
        <taxon>Actinopterygii</taxon>
        <taxon>Neopterygii</taxon>
        <taxon>Teleostei</taxon>
        <taxon>Neoteleostei</taxon>
        <taxon>Acanthomorphata</taxon>
        <taxon>Ovalentaria</taxon>
        <taxon>Atherinomorphae</taxon>
        <taxon>Cyprinodontiformes</taxon>
        <taxon>Goodeidae</taxon>
        <taxon>Ameca</taxon>
    </lineage>
</organism>
<accession>A0ABV0XHW9</accession>
<reference evidence="1 2" key="1">
    <citation type="submission" date="2021-06" db="EMBL/GenBank/DDBJ databases">
        <authorList>
            <person name="Palmer J.M."/>
        </authorList>
    </citation>
    <scope>NUCLEOTIDE SEQUENCE [LARGE SCALE GENOMIC DNA]</scope>
    <source>
        <strain evidence="1 2">AS_MEX2019</strain>
        <tissue evidence="1">Muscle</tissue>
    </source>
</reference>
<evidence type="ECO:0000313" key="1">
    <source>
        <dbReference type="EMBL" id="MEQ2281069.1"/>
    </source>
</evidence>
<dbReference type="EMBL" id="JAHRIP010002737">
    <property type="protein sequence ID" value="MEQ2281069.1"/>
    <property type="molecule type" value="Genomic_DNA"/>
</dbReference>
<protein>
    <submittedName>
        <fullName evidence="1">Uncharacterized protein</fullName>
    </submittedName>
</protein>
<comment type="caution">
    <text evidence="1">The sequence shown here is derived from an EMBL/GenBank/DDBJ whole genome shotgun (WGS) entry which is preliminary data.</text>
</comment>
<gene>
    <name evidence="1" type="ORF">AMECASPLE_026607</name>
</gene>
<evidence type="ECO:0000313" key="2">
    <source>
        <dbReference type="Proteomes" id="UP001469553"/>
    </source>
</evidence>
<sequence>MVQPHVLKKGLLISPSSAHKYIFILLVLCYLKINHPIKAELDTGFSSSYSCCHICPYKGVQVSAVIHFFLHSASVLQYNNMNVAGVNPSVFFVSKNVVPFVNSKENY</sequence>